<dbReference type="SUPFAM" id="SSF52402">
    <property type="entry name" value="Adenine nucleotide alpha hydrolases-like"/>
    <property type="match status" value="1"/>
</dbReference>
<dbReference type="PRINTS" id="PR01438">
    <property type="entry name" value="UNVRSLSTRESS"/>
</dbReference>
<dbReference type="Proteomes" id="UP000809431">
    <property type="component" value="Unassembled WGS sequence"/>
</dbReference>
<dbReference type="CDD" id="cd00293">
    <property type="entry name" value="USP-like"/>
    <property type="match status" value="1"/>
</dbReference>
<comment type="similarity">
    <text evidence="1">Belongs to the universal stress protein A family.</text>
</comment>
<reference evidence="3 4" key="1">
    <citation type="submission" date="2021-01" db="EMBL/GenBank/DDBJ databases">
        <title>Draft Genome Sequence and Polyhydroxyalkanoate Biosynthetic Potential of Jeongeupia naejangsanensis Type Strain DSM 24253.</title>
        <authorList>
            <person name="Turrini P."/>
            <person name="Artuso I."/>
            <person name="Lugli G.A."/>
            <person name="Frangipani E."/>
            <person name="Ventura M."/>
            <person name="Visca P."/>
        </authorList>
    </citation>
    <scope>NUCLEOTIDE SEQUENCE [LARGE SCALE GENOMIC DNA]</scope>
    <source>
        <strain evidence="3 4">DSM 24253</strain>
    </source>
</reference>
<dbReference type="RefSeq" id="WP_203536288.1">
    <property type="nucleotide sequence ID" value="NZ_JAESND010000001.1"/>
</dbReference>
<dbReference type="Pfam" id="PF00582">
    <property type="entry name" value="Usp"/>
    <property type="match status" value="1"/>
</dbReference>
<dbReference type="InterPro" id="IPR006016">
    <property type="entry name" value="UspA"/>
</dbReference>
<keyword evidence="4" id="KW-1185">Reference proteome</keyword>
<name>A0ABS2BIG4_9NEIS</name>
<dbReference type="PANTHER" id="PTHR46268:SF15">
    <property type="entry name" value="UNIVERSAL STRESS PROTEIN HP_0031"/>
    <property type="match status" value="1"/>
</dbReference>
<sequence>MYDRILVPVDGSDTSNHGLREALRLAKRLGAELRLLHVVDPQLVYIDFGGMVNVNEYVESIRNAGRDVLAEALKIAEAEGVPTDAELREKHGGTVADLVLAEAKKWKAGMIVMGTHGRRGIRHLVMGSDAMGVVREATVPVVVVRDPAAS</sequence>
<accession>A0ABS2BIG4</accession>
<feature type="domain" description="UspA" evidence="2">
    <location>
        <begin position="1"/>
        <end position="145"/>
    </location>
</feature>
<gene>
    <name evidence="3" type="ORF">JMJ54_02070</name>
</gene>
<dbReference type="EMBL" id="JAESND010000001">
    <property type="protein sequence ID" value="MBM3114604.1"/>
    <property type="molecule type" value="Genomic_DNA"/>
</dbReference>
<proteinExistence type="inferred from homology"/>
<evidence type="ECO:0000259" key="2">
    <source>
        <dbReference type="Pfam" id="PF00582"/>
    </source>
</evidence>
<evidence type="ECO:0000313" key="4">
    <source>
        <dbReference type="Proteomes" id="UP000809431"/>
    </source>
</evidence>
<dbReference type="PANTHER" id="PTHR46268">
    <property type="entry name" value="STRESS RESPONSE PROTEIN NHAX"/>
    <property type="match status" value="1"/>
</dbReference>
<evidence type="ECO:0000256" key="1">
    <source>
        <dbReference type="ARBA" id="ARBA00008791"/>
    </source>
</evidence>
<protein>
    <submittedName>
        <fullName evidence="3">Universal stress protein</fullName>
    </submittedName>
</protein>
<evidence type="ECO:0000313" key="3">
    <source>
        <dbReference type="EMBL" id="MBM3114604.1"/>
    </source>
</evidence>
<dbReference type="InterPro" id="IPR014729">
    <property type="entry name" value="Rossmann-like_a/b/a_fold"/>
</dbReference>
<organism evidence="3 4">
    <name type="scientific">Jeongeupia naejangsanensis</name>
    <dbReference type="NCBI Taxonomy" id="613195"/>
    <lineage>
        <taxon>Bacteria</taxon>
        <taxon>Pseudomonadati</taxon>
        <taxon>Pseudomonadota</taxon>
        <taxon>Betaproteobacteria</taxon>
        <taxon>Neisseriales</taxon>
        <taxon>Chitinibacteraceae</taxon>
        <taxon>Jeongeupia</taxon>
    </lineage>
</organism>
<dbReference type="Gene3D" id="3.40.50.620">
    <property type="entry name" value="HUPs"/>
    <property type="match status" value="1"/>
</dbReference>
<dbReference type="InterPro" id="IPR006015">
    <property type="entry name" value="Universal_stress_UspA"/>
</dbReference>
<comment type="caution">
    <text evidence="3">The sequence shown here is derived from an EMBL/GenBank/DDBJ whole genome shotgun (WGS) entry which is preliminary data.</text>
</comment>